<dbReference type="PANTHER" id="PTHR36174">
    <property type="entry name" value="LIPID II:GLYCINE GLYCYLTRANSFERASE"/>
    <property type="match status" value="1"/>
</dbReference>
<sequence length="471" mass="53625">MDIQLLSKDAEAFIASLPENAPIDRKTIDQIVVDLTSLKQQLKIKTEEKKETSSKFKKAKGDPEALANLKRKMQSISSELKELESNKQLLEQQILELCTQVLPTKENEPELPHQFLSQQNSSTTTIPNEAIQIELVQDDGAQTWDEYVNSHSNACSYHRYAWRSIITNSFGHKSFYLQAKHDNVVVGVLPFFWLKSRLFGSFGVSMPFFNYGGPLANNDSIAEYLMQAAAKIAKQNELAHLEIRTTNNSFSWPSESRKVSMILSLPKSSELLDADLGAKVRAQAKQADQYAPSITFGKLNLLDDFYKVFSQNMRDLGTPVYGKSIFRNILSHPSIDATLVVTYTQKKPVGAAFLIANREMMEIPWASTLKSANFMNINMWMYHRILHHCIEHEFKFFDFGRSTKDAGTYKFKKQWGAKPVEHYWYSWRPDAAEAPSLNPDNPKFKLMIATWKKLPLLIANVIGPHIVKNLP</sequence>
<dbReference type="AlphaFoldDB" id="A0AAW7XE69"/>
<evidence type="ECO:0000313" key="4">
    <source>
        <dbReference type="Proteomes" id="UP001169760"/>
    </source>
</evidence>
<evidence type="ECO:0000259" key="2">
    <source>
        <dbReference type="Pfam" id="PF13480"/>
    </source>
</evidence>
<reference evidence="3" key="1">
    <citation type="submission" date="2023-07" db="EMBL/GenBank/DDBJ databases">
        <title>Genome content predicts the carbon catabolic preferences of heterotrophic bacteria.</title>
        <authorList>
            <person name="Gralka M."/>
        </authorList>
    </citation>
    <scope>NUCLEOTIDE SEQUENCE</scope>
    <source>
        <strain evidence="3">I3M17_2</strain>
    </source>
</reference>
<dbReference type="Pfam" id="PF13480">
    <property type="entry name" value="Acetyltransf_6"/>
    <property type="match status" value="1"/>
</dbReference>
<name>A0AAW7XE69_9GAMM</name>
<comment type="caution">
    <text evidence="3">The sequence shown here is derived from an EMBL/GenBank/DDBJ whole genome shotgun (WGS) entry which is preliminary data.</text>
</comment>
<evidence type="ECO:0000313" key="3">
    <source>
        <dbReference type="EMBL" id="MDO6424856.1"/>
    </source>
</evidence>
<keyword evidence="1" id="KW-0175">Coiled coil</keyword>
<evidence type="ECO:0000256" key="1">
    <source>
        <dbReference type="SAM" id="Coils"/>
    </source>
</evidence>
<dbReference type="PANTHER" id="PTHR36174:SF1">
    <property type="entry name" value="LIPID II:GLYCINE GLYCYLTRANSFERASE"/>
    <property type="match status" value="1"/>
</dbReference>
<protein>
    <submittedName>
        <fullName evidence="3">FemAB family PEP-CTERM system-associated protein</fullName>
    </submittedName>
</protein>
<gene>
    <name evidence="3" type="ORF">Q4521_20370</name>
</gene>
<organism evidence="3 4">
    <name type="scientific">Saccharophagus degradans</name>
    <dbReference type="NCBI Taxonomy" id="86304"/>
    <lineage>
        <taxon>Bacteria</taxon>
        <taxon>Pseudomonadati</taxon>
        <taxon>Pseudomonadota</taxon>
        <taxon>Gammaproteobacteria</taxon>
        <taxon>Cellvibrionales</taxon>
        <taxon>Cellvibrionaceae</taxon>
        <taxon>Saccharophagus</taxon>
    </lineage>
</organism>
<dbReference type="InterPro" id="IPR050644">
    <property type="entry name" value="PG_Glycine_Bridge_Synth"/>
</dbReference>
<feature type="coiled-coil region" evidence="1">
    <location>
        <begin position="35"/>
        <end position="100"/>
    </location>
</feature>
<accession>A0AAW7XE69</accession>
<feature type="domain" description="BioF2-like acetyltransferase" evidence="2">
    <location>
        <begin position="280"/>
        <end position="412"/>
    </location>
</feature>
<dbReference type="InterPro" id="IPR017469">
    <property type="entry name" value="PEP-CTERM_FemAB-rel"/>
</dbReference>
<dbReference type="SUPFAM" id="SSF55729">
    <property type="entry name" value="Acyl-CoA N-acyltransferases (Nat)"/>
    <property type="match status" value="1"/>
</dbReference>
<dbReference type="RefSeq" id="WP_303494093.1">
    <property type="nucleotide sequence ID" value="NZ_JAUOPB010000019.1"/>
</dbReference>
<dbReference type="InterPro" id="IPR038740">
    <property type="entry name" value="BioF2-like_GNAT_dom"/>
</dbReference>
<dbReference type="Gene3D" id="3.40.630.30">
    <property type="match status" value="1"/>
</dbReference>
<dbReference type="EMBL" id="JAUOPB010000019">
    <property type="protein sequence ID" value="MDO6424856.1"/>
    <property type="molecule type" value="Genomic_DNA"/>
</dbReference>
<dbReference type="NCBIfam" id="TIGR03019">
    <property type="entry name" value="pepcterm_femAB"/>
    <property type="match status" value="1"/>
</dbReference>
<dbReference type="Proteomes" id="UP001169760">
    <property type="component" value="Unassembled WGS sequence"/>
</dbReference>
<dbReference type="InterPro" id="IPR016181">
    <property type="entry name" value="Acyl_CoA_acyltransferase"/>
</dbReference>
<proteinExistence type="predicted"/>